<reference evidence="1 2" key="1">
    <citation type="journal article" date="2020" name="mSystems">
        <title>Defining Genomic and Predicted Metabolic Features of the Acetobacterium Genus.</title>
        <authorList>
            <person name="Ross D.E."/>
            <person name="Marshall C.W."/>
            <person name="Gulliver D."/>
            <person name="May H.D."/>
            <person name="Norman R.S."/>
        </authorList>
    </citation>
    <scope>NUCLEOTIDE SEQUENCE [LARGE SCALE GENOMIC DNA]</scope>
    <source>
        <strain evidence="1 2">DSM 9173</strain>
    </source>
</reference>
<evidence type="ECO:0000313" key="1">
    <source>
        <dbReference type="EMBL" id="MBC3796087.1"/>
    </source>
</evidence>
<accession>A0ABR6WI18</accession>
<keyword evidence="2" id="KW-1185">Reference proteome</keyword>
<proteinExistence type="predicted"/>
<dbReference type="RefSeq" id="WP_148602850.1">
    <property type="nucleotide sequence ID" value="NZ_RXYB01000004.1"/>
</dbReference>
<sequence>MKKVWHELYPVNLEPSFEKIEAYIDNDLWIEMNDFLADTYSVTPQLAFSRCSAQPGWNIKYKKNGKSLCTLYPMDGYFIALVVIGTKEMTETEILLPLLSEYTRDLFNSVPFSAGGRWLMINITSERVLNDVKELIKIRVRPKEKIKLKVKLPK</sequence>
<name>A0ABR6WI18_9FIRM</name>
<dbReference type="EMBL" id="WJBB01000003">
    <property type="protein sequence ID" value="MBC3796087.1"/>
    <property type="molecule type" value="Genomic_DNA"/>
</dbReference>
<evidence type="ECO:0000313" key="2">
    <source>
        <dbReference type="Proteomes" id="UP000653358"/>
    </source>
</evidence>
<protein>
    <submittedName>
        <fullName evidence="1">DUF3788 family protein</fullName>
    </submittedName>
</protein>
<gene>
    <name evidence="1" type="ORF">GH807_03370</name>
</gene>
<dbReference type="Pfam" id="PF12663">
    <property type="entry name" value="DUF3788"/>
    <property type="match status" value="1"/>
</dbReference>
<comment type="caution">
    <text evidence="1">The sequence shown here is derived from an EMBL/GenBank/DDBJ whole genome shotgun (WGS) entry which is preliminary data.</text>
</comment>
<organism evidence="1 2">
    <name type="scientific">Acetobacterium tundrae</name>
    <dbReference type="NCBI Taxonomy" id="132932"/>
    <lineage>
        <taxon>Bacteria</taxon>
        <taxon>Bacillati</taxon>
        <taxon>Bacillota</taxon>
        <taxon>Clostridia</taxon>
        <taxon>Eubacteriales</taxon>
        <taxon>Eubacteriaceae</taxon>
        <taxon>Acetobacterium</taxon>
    </lineage>
</organism>
<dbReference type="Proteomes" id="UP000653358">
    <property type="component" value="Unassembled WGS sequence"/>
</dbReference>
<dbReference type="InterPro" id="IPR024265">
    <property type="entry name" value="DUF3788"/>
</dbReference>